<comment type="caution">
    <text evidence="2">The sequence shown here is derived from an EMBL/GenBank/DDBJ whole genome shotgun (WGS) entry which is preliminary data.</text>
</comment>
<proteinExistence type="predicted"/>
<evidence type="ECO:0000313" key="2">
    <source>
        <dbReference type="EMBL" id="CAI2371789.1"/>
    </source>
</evidence>
<feature type="compositionally biased region" description="Basic residues" evidence="1">
    <location>
        <begin position="151"/>
        <end position="165"/>
    </location>
</feature>
<sequence>MYNDMQMYVDQTLSNFYQRITSDLTCLCREKTMGYFKELQEQQRDLSKKVEKLSVSPKPIPIEEFIGNQSFDRAYFEAEPVPDDISTHPQTCLINHSSQMNLQKMLISTAEENENLINEINELKKVRSPPIPPQTQYLKRRHRVYSPPIHNPRRRVRTQHKRKTRNVPSKQSRNNICKNSTIEQEKSSTSNMNQDLIIPEFELGENRLFEKEKERSPTPTNFQKYMTKLGVTSDSKKDATINTSFKLKNDTISSSATQSAMLDAVLVKKNNEPLNKSSNIENSDINRSGMSENLPNPIKKPKTSYNKSRTRKAGFRPLMLTSSKKPINTRNSSHHNLTQHITPQNL</sequence>
<gene>
    <name evidence="2" type="ORF">ECRASSUSDP1_LOCUS13114</name>
</gene>
<dbReference type="EMBL" id="CAMPGE010013047">
    <property type="protein sequence ID" value="CAI2371789.1"/>
    <property type="molecule type" value="Genomic_DNA"/>
</dbReference>
<keyword evidence="3" id="KW-1185">Reference proteome</keyword>
<evidence type="ECO:0000313" key="3">
    <source>
        <dbReference type="Proteomes" id="UP001295684"/>
    </source>
</evidence>
<organism evidence="2 3">
    <name type="scientific">Euplotes crassus</name>
    <dbReference type="NCBI Taxonomy" id="5936"/>
    <lineage>
        <taxon>Eukaryota</taxon>
        <taxon>Sar</taxon>
        <taxon>Alveolata</taxon>
        <taxon>Ciliophora</taxon>
        <taxon>Intramacronucleata</taxon>
        <taxon>Spirotrichea</taxon>
        <taxon>Hypotrichia</taxon>
        <taxon>Euplotida</taxon>
        <taxon>Euplotidae</taxon>
        <taxon>Moneuplotes</taxon>
    </lineage>
</organism>
<feature type="compositionally biased region" description="Polar residues" evidence="1">
    <location>
        <begin position="320"/>
        <end position="346"/>
    </location>
</feature>
<dbReference type="AlphaFoldDB" id="A0AAD1UMY3"/>
<dbReference type="Proteomes" id="UP001295684">
    <property type="component" value="Unassembled WGS sequence"/>
</dbReference>
<accession>A0AAD1UMY3</accession>
<protein>
    <submittedName>
        <fullName evidence="2">Uncharacterized protein</fullName>
    </submittedName>
</protein>
<evidence type="ECO:0000256" key="1">
    <source>
        <dbReference type="SAM" id="MobiDB-lite"/>
    </source>
</evidence>
<reference evidence="2" key="1">
    <citation type="submission" date="2023-07" db="EMBL/GenBank/DDBJ databases">
        <authorList>
            <consortium name="AG Swart"/>
            <person name="Singh M."/>
            <person name="Singh A."/>
            <person name="Seah K."/>
            <person name="Emmerich C."/>
        </authorList>
    </citation>
    <scope>NUCLEOTIDE SEQUENCE</scope>
    <source>
        <strain evidence="2">DP1</strain>
    </source>
</reference>
<feature type="compositionally biased region" description="Polar residues" evidence="1">
    <location>
        <begin position="166"/>
        <end position="192"/>
    </location>
</feature>
<name>A0AAD1UMY3_EUPCR</name>
<feature type="compositionally biased region" description="Polar residues" evidence="1">
    <location>
        <begin position="275"/>
        <end position="294"/>
    </location>
</feature>
<feature type="region of interest" description="Disordered" evidence="1">
    <location>
        <begin position="275"/>
        <end position="346"/>
    </location>
</feature>
<feature type="region of interest" description="Disordered" evidence="1">
    <location>
        <begin position="147"/>
        <end position="192"/>
    </location>
</feature>